<keyword evidence="1" id="KW-0472">Membrane</keyword>
<keyword evidence="1" id="KW-1133">Transmembrane helix</keyword>
<feature type="transmembrane region" description="Helical" evidence="1">
    <location>
        <begin position="7"/>
        <end position="29"/>
    </location>
</feature>
<evidence type="ECO:0008006" key="3">
    <source>
        <dbReference type="Google" id="ProtNLM"/>
    </source>
</evidence>
<dbReference type="EMBL" id="BARU01004407">
    <property type="protein sequence ID" value="GAH20246.1"/>
    <property type="molecule type" value="Genomic_DNA"/>
</dbReference>
<dbReference type="NCBIfam" id="TIGR02532">
    <property type="entry name" value="IV_pilin_GFxxxE"/>
    <property type="match status" value="1"/>
</dbReference>
<gene>
    <name evidence="2" type="ORF">S03H2_08886</name>
</gene>
<feature type="non-terminal residue" evidence="2">
    <location>
        <position position="54"/>
    </location>
</feature>
<evidence type="ECO:0000256" key="1">
    <source>
        <dbReference type="SAM" id="Phobius"/>
    </source>
</evidence>
<protein>
    <recommendedName>
        <fullName evidence="3">Prepilin-type N-terminal cleavage/methylation domain-containing protein</fullName>
    </recommendedName>
</protein>
<dbReference type="Pfam" id="PF07963">
    <property type="entry name" value="N_methyl"/>
    <property type="match status" value="1"/>
</dbReference>
<proteinExistence type="predicted"/>
<keyword evidence="1" id="KW-0812">Transmembrane</keyword>
<dbReference type="PROSITE" id="PS00409">
    <property type="entry name" value="PROKAR_NTER_METHYL"/>
    <property type="match status" value="1"/>
</dbReference>
<dbReference type="InterPro" id="IPR012902">
    <property type="entry name" value="N_methyl_site"/>
</dbReference>
<accession>X1DH87</accession>
<sequence length="54" mass="5555">MKRGEKGFTLLEVLIGVAIMAIVVGAVAMTTTTLLLNEGQAAGQNTALPQVQNA</sequence>
<evidence type="ECO:0000313" key="2">
    <source>
        <dbReference type="EMBL" id="GAH20246.1"/>
    </source>
</evidence>
<organism evidence="2">
    <name type="scientific">marine sediment metagenome</name>
    <dbReference type="NCBI Taxonomy" id="412755"/>
    <lineage>
        <taxon>unclassified sequences</taxon>
        <taxon>metagenomes</taxon>
        <taxon>ecological metagenomes</taxon>
    </lineage>
</organism>
<name>X1DH87_9ZZZZ</name>
<comment type="caution">
    <text evidence="2">The sequence shown here is derived from an EMBL/GenBank/DDBJ whole genome shotgun (WGS) entry which is preliminary data.</text>
</comment>
<dbReference type="AlphaFoldDB" id="X1DH87"/>
<reference evidence="2" key="1">
    <citation type="journal article" date="2014" name="Front. Microbiol.">
        <title>High frequency of phylogenetically diverse reductive dehalogenase-homologous genes in deep subseafloor sedimentary metagenomes.</title>
        <authorList>
            <person name="Kawai M."/>
            <person name="Futagami T."/>
            <person name="Toyoda A."/>
            <person name="Takaki Y."/>
            <person name="Nishi S."/>
            <person name="Hori S."/>
            <person name="Arai W."/>
            <person name="Tsubouchi T."/>
            <person name="Morono Y."/>
            <person name="Uchiyama I."/>
            <person name="Ito T."/>
            <person name="Fujiyama A."/>
            <person name="Inagaki F."/>
            <person name="Takami H."/>
        </authorList>
    </citation>
    <scope>NUCLEOTIDE SEQUENCE</scope>
    <source>
        <strain evidence="2">Expedition CK06-06</strain>
    </source>
</reference>